<dbReference type="RefSeq" id="XP_010916762.1">
    <property type="nucleotide sequence ID" value="XM_010918460.1"/>
</dbReference>
<dbReference type="OrthoDB" id="10414816at2759"/>
<evidence type="ECO:0000313" key="3">
    <source>
        <dbReference type="Proteomes" id="UP000504607"/>
    </source>
</evidence>
<proteinExistence type="predicted"/>
<feature type="coiled-coil region" evidence="1">
    <location>
        <begin position="876"/>
        <end position="903"/>
    </location>
</feature>
<feature type="region of interest" description="Disordered" evidence="2">
    <location>
        <begin position="123"/>
        <end position="143"/>
    </location>
</feature>
<feature type="region of interest" description="Disordered" evidence="2">
    <location>
        <begin position="319"/>
        <end position="343"/>
    </location>
</feature>
<dbReference type="InParanoid" id="A0A6I9QYX4"/>
<evidence type="ECO:0000313" key="4">
    <source>
        <dbReference type="RefSeq" id="XP_010916762.1"/>
    </source>
</evidence>
<feature type="coiled-coil region" evidence="1">
    <location>
        <begin position="242"/>
        <end position="276"/>
    </location>
</feature>
<sequence length="956" mass="108473">MTPPSGSGSPGFEMRIRFVNHAHNGWDSAVSLHPRIDQLRYKYAPMGEKLGNVDGARQAIGRWMEWQPDADSSGGMVGKNVLGGCNVAGTSQTQDITQEGELGKMDTHVGDVETPVEGMALQADDGGLENSKSSESSDRQHQDKILEKCMESCEKDETEKHKDGSDIEGPQNKDKIHELQQRIDSDVEPGKTQEDEAGDSMASIESPLSLKAEKTTNEEILQGEQDGKTLNLEDVPVECQNQQDAKRIIDDLRNKIEQLKAANSKLQNDIDERSITLRNTNLEVDSCNEALKSKEGADKYTSPAYALQTLSAQNVLHDTEETESLISQPVNPLPEQQDQSQLEAQKSELEREFKELLEQSHQSQKEIDNLRDCHSELIEMIETAKTARKVKQEGIKRDISDCKEECGVIERCIRTWSHRMQILEEECRQMKETAEPMIYSMNDAVLRLQNEVMERFGNIQMRLSDFRNKLQIEKAELALHHENQGLEIENTKIGKELQTMRLLINESKELRAELYDEERVNRMLAILCSRNDDSEVQEGGVGDLVASGDIYQSDEAEKTTDKETLQTLQDENGLNLEDVTITSEKQQGSRKIMDVLTSEIERLKAENTRLQIGIDNMNNMLTDTNLEVDNLNKALKAVEGVGEFIRPVGALQSLSAQDGLHETEEAETLISQPEASLSQEQRDQSQLGAQNSDLEKEIQEMQKQSSLNEKEIDKLRVYGNALIEMIATAKTAQGKRIEETLRDIENCKKECEVHKQYIQRCSDRAATLEEEWRQMKEITMPTIHSLRDTLLSLKLEVEEQFRNMQMRLSTCREELQEQKAKLITVHHENQERTTMNRKMKRELQSMGTEFLAMLEEMEKSGHGQHDAEMVKKMEDVATSEKMLEELKMRNKDLKKDLSAQKTAKKDALGLLSLQLEQLAEECWRLCEASLVQVSSLVITFSSRMSLAEFVNDQSLQ</sequence>
<evidence type="ECO:0000256" key="1">
    <source>
        <dbReference type="SAM" id="Coils"/>
    </source>
</evidence>
<dbReference type="Proteomes" id="UP000504607">
    <property type="component" value="Chromosome 3"/>
</dbReference>
<dbReference type="AlphaFoldDB" id="A0A6I9QYX4"/>
<evidence type="ECO:0000256" key="2">
    <source>
        <dbReference type="SAM" id="MobiDB-lite"/>
    </source>
</evidence>
<gene>
    <name evidence="4" type="primary">LOC105041497</name>
</gene>
<feature type="compositionally biased region" description="Polar residues" evidence="2">
    <location>
        <begin position="669"/>
        <end position="690"/>
    </location>
</feature>
<protein>
    <submittedName>
        <fullName evidence="4">Myosin heavy chain, striated muscle</fullName>
    </submittedName>
</protein>
<accession>A0A6I9QYX4</accession>
<feature type="region of interest" description="Disordered" evidence="2">
    <location>
        <begin position="154"/>
        <end position="173"/>
    </location>
</feature>
<feature type="compositionally biased region" description="Basic and acidic residues" evidence="2">
    <location>
        <begin position="181"/>
        <end position="194"/>
    </location>
</feature>
<reference evidence="4" key="1">
    <citation type="submission" date="2025-08" db="UniProtKB">
        <authorList>
            <consortium name="RefSeq"/>
        </authorList>
    </citation>
    <scope>IDENTIFICATION</scope>
</reference>
<feature type="region of interest" description="Disordered" evidence="2">
    <location>
        <begin position="181"/>
        <end position="213"/>
    </location>
</feature>
<feature type="region of interest" description="Disordered" evidence="2">
    <location>
        <begin position="659"/>
        <end position="690"/>
    </location>
</feature>
<feature type="compositionally biased region" description="Polar residues" evidence="2">
    <location>
        <begin position="324"/>
        <end position="343"/>
    </location>
</feature>
<keyword evidence="3" id="KW-1185">Reference proteome</keyword>
<keyword evidence="1" id="KW-0175">Coiled coil</keyword>
<feature type="coiled-coil region" evidence="1">
    <location>
        <begin position="593"/>
        <end position="634"/>
    </location>
</feature>
<organism evidence="3 4">
    <name type="scientific">Elaeis guineensis var. tenera</name>
    <name type="common">Oil palm</name>
    <dbReference type="NCBI Taxonomy" id="51953"/>
    <lineage>
        <taxon>Eukaryota</taxon>
        <taxon>Viridiplantae</taxon>
        <taxon>Streptophyta</taxon>
        <taxon>Embryophyta</taxon>
        <taxon>Tracheophyta</taxon>
        <taxon>Spermatophyta</taxon>
        <taxon>Magnoliopsida</taxon>
        <taxon>Liliopsida</taxon>
        <taxon>Arecaceae</taxon>
        <taxon>Arecoideae</taxon>
        <taxon>Cocoseae</taxon>
        <taxon>Elaeidinae</taxon>
        <taxon>Elaeis</taxon>
    </lineage>
</organism>
<name>A0A6I9QYX4_ELAGV</name>